<dbReference type="PANTHER" id="PTHR45527">
    <property type="entry name" value="NONRIBOSOMAL PEPTIDE SYNTHETASE"/>
    <property type="match status" value="1"/>
</dbReference>
<accession>A0A7W9PAD0</accession>
<gene>
    <name evidence="5" type="ORF">BJY24_000970</name>
</gene>
<dbReference type="InterPro" id="IPR000415">
    <property type="entry name" value="Nitroreductase-like"/>
</dbReference>
<dbReference type="InterPro" id="IPR000873">
    <property type="entry name" value="AMP-dep_synth/lig_dom"/>
</dbReference>
<dbReference type="PANTHER" id="PTHR45527:SF1">
    <property type="entry name" value="FATTY ACID SYNTHASE"/>
    <property type="match status" value="1"/>
</dbReference>
<evidence type="ECO:0000259" key="4">
    <source>
        <dbReference type="PROSITE" id="PS50075"/>
    </source>
</evidence>
<dbReference type="SUPFAM" id="SSF56801">
    <property type="entry name" value="Acetyl-CoA synthetase-like"/>
    <property type="match status" value="1"/>
</dbReference>
<dbReference type="GO" id="GO:0072330">
    <property type="term" value="P:monocarboxylic acid biosynthetic process"/>
    <property type="evidence" value="ECO:0007669"/>
    <property type="project" value="UniProtKB-ARBA"/>
</dbReference>
<dbReference type="InterPro" id="IPR042099">
    <property type="entry name" value="ANL_N_sf"/>
</dbReference>
<dbReference type="Pfam" id="PF00975">
    <property type="entry name" value="Thioesterase"/>
    <property type="match status" value="1"/>
</dbReference>
<dbReference type="Gene3D" id="1.10.1200.10">
    <property type="entry name" value="ACP-like"/>
    <property type="match status" value="1"/>
</dbReference>
<dbReference type="EMBL" id="JACHIT010000001">
    <property type="protein sequence ID" value="MBB5912103.1"/>
    <property type="molecule type" value="Genomic_DNA"/>
</dbReference>
<dbReference type="InterPro" id="IPR045851">
    <property type="entry name" value="AMP-bd_C_sf"/>
</dbReference>
<comment type="cofactor">
    <cofactor evidence="1">
        <name>pantetheine 4'-phosphate</name>
        <dbReference type="ChEBI" id="CHEBI:47942"/>
    </cofactor>
</comment>
<keyword evidence="6" id="KW-1185">Reference proteome</keyword>
<dbReference type="GO" id="GO:0016491">
    <property type="term" value="F:oxidoreductase activity"/>
    <property type="evidence" value="ECO:0007669"/>
    <property type="project" value="InterPro"/>
</dbReference>
<dbReference type="InterPro" id="IPR036736">
    <property type="entry name" value="ACP-like_sf"/>
</dbReference>
<dbReference type="FunFam" id="1.10.1200.10:FF:000016">
    <property type="entry name" value="Non-ribosomal peptide synthase"/>
    <property type="match status" value="1"/>
</dbReference>
<evidence type="ECO:0000256" key="1">
    <source>
        <dbReference type="ARBA" id="ARBA00001957"/>
    </source>
</evidence>
<dbReference type="AlphaFoldDB" id="A0A7W9PAD0"/>
<keyword evidence="3" id="KW-0597">Phosphoprotein</keyword>
<proteinExistence type="predicted"/>
<evidence type="ECO:0000313" key="6">
    <source>
        <dbReference type="Proteomes" id="UP000540412"/>
    </source>
</evidence>
<dbReference type="GO" id="GO:0044550">
    <property type="term" value="P:secondary metabolite biosynthetic process"/>
    <property type="evidence" value="ECO:0007669"/>
    <property type="project" value="TreeGrafter"/>
</dbReference>
<dbReference type="InterPro" id="IPR009081">
    <property type="entry name" value="PP-bd_ACP"/>
</dbReference>
<dbReference type="Pfam" id="PF00501">
    <property type="entry name" value="AMP-binding"/>
    <property type="match status" value="1"/>
</dbReference>
<evidence type="ECO:0000256" key="2">
    <source>
        <dbReference type="ARBA" id="ARBA00022450"/>
    </source>
</evidence>
<dbReference type="Gene3D" id="3.40.50.1820">
    <property type="entry name" value="alpha/beta hydrolase"/>
    <property type="match status" value="1"/>
</dbReference>
<keyword evidence="2" id="KW-0596">Phosphopantetheine</keyword>
<dbReference type="PROSITE" id="PS50075">
    <property type="entry name" value="CARRIER"/>
    <property type="match status" value="1"/>
</dbReference>
<dbReference type="Gene3D" id="3.40.50.12780">
    <property type="entry name" value="N-terminal domain of ligase-like"/>
    <property type="match status" value="1"/>
</dbReference>
<name>A0A7W9PAD0_9NOCA</name>
<dbReference type="RefSeq" id="WP_051162354.1">
    <property type="nucleotide sequence ID" value="NZ_JACHIT010000001.1"/>
</dbReference>
<dbReference type="Gene3D" id="3.30.300.30">
    <property type="match status" value="2"/>
</dbReference>
<feature type="domain" description="Carrier" evidence="4">
    <location>
        <begin position="895"/>
        <end position="970"/>
    </location>
</feature>
<protein>
    <submittedName>
        <fullName evidence="5">Amino acid adenylation domain-containing protein</fullName>
    </submittedName>
</protein>
<dbReference type="InterPro" id="IPR020806">
    <property type="entry name" value="PKS_PP-bd"/>
</dbReference>
<evidence type="ECO:0000313" key="5">
    <source>
        <dbReference type="EMBL" id="MBB5912103.1"/>
    </source>
</evidence>
<dbReference type="SMART" id="SM00823">
    <property type="entry name" value="PKS_PP"/>
    <property type="match status" value="1"/>
</dbReference>
<dbReference type="InterPro" id="IPR001031">
    <property type="entry name" value="Thioesterase"/>
</dbReference>
<evidence type="ECO:0000256" key="3">
    <source>
        <dbReference type="ARBA" id="ARBA00022553"/>
    </source>
</evidence>
<dbReference type="SUPFAM" id="SSF53474">
    <property type="entry name" value="alpha/beta-Hydrolases"/>
    <property type="match status" value="1"/>
</dbReference>
<organism evidence="5 6">
    <name type="scientific">Nocardia transvalensis</name>
    <dbReference type="NCBI Taxonomy" id="37333"/>
    <lineage>
        <taxon>Bacteria</taxon>
        <taxon>Bacillati</taxon>
        <taxon>Actinomycetota</taxon>
        <taxon>Actinomycetes</taxon>
        <taxon>Mycobacteriales</taxon>
        <taxon>Nocardiaceae</taxon>
        <taxon>Nocardia</taxon>
    </lineage>
</organism>
<dbReference type="GO" id="GO:0031177">
    <property type="term" value="F:phosphopantetheine binding"/>
    <property type="evidence" value="ECO:0007669"/>
    <property type="project" value="InterPro"/>
</dbReference>
<dbReference type="InterPro" id="IPR029058">
    <property type="entry name" value="AB_hydrolase_fold"/>
</dbReference>
<dbReference type="NCBIfam" id="TIGR01733">
    <property type="entry name" value="AA-adenyl-dom"/>
    <property type="match status" value="1"/>
</dbReference>
<comment type="caution">
    <text evidence="5">The sequence shown here is derived from an EMBL/GenBank/DDBJ whole genome shotgun (WGS) entry which is preliminary data.</text>
</comment>
<sequence length="1242" mass="133273">MAANLLDLFEARVHRHPDAIACVDDSRALSFGELARLARGGAQALRDAGVGPGDVVGVFLDPSVDLVVAVWAVLHAGAAYLPLAVDYPAERLVYTATDSAVRVVLTDARNAARAHRILPEDVRTLPVSGLGEQGDPDRPEISSAYTIYTSGTTGSPKGVVISHTAITNQMIWLGTELGLGPEARILLKTPVGFDAAQWELLANACGATVVVAPAGTHTSPEDILDLVVREAITIVQCVPTVWAELAALPGTAAATTLRTVVSGGEALPSTVARRLREALPGPRKINLYGPTETTINATWFDFTDADLGGAPVVPIGRAVDGCGTSVVDTSDREVADGEIGELLIGGIQLADGYRNRPEITAARFSGSGTGRRYRTGDLVRRRADGVLEFVGRNDEQVKVNGHRVETTEVRGWIEKHHWVRSAAVVPWVSDRGVTQLAGFVELDPDEAPLMDQGQAGRHHRSKSTRTQVTAQLAGLGARRFDTVPDLELPGAEPTGEQRRKVFARKTYRNLEESPFDLERLAAVVRRLPVRGREVPAPAEFTARTLGTLLRWFGPFHSPDRLLPKYSYASPGALNATRIYLETSGIPGLAAGVYYFDPERHALFRVGAAARSGLHLHLVGLARVIEAVYATNVREVLHFEAGHMLGVLDEVAAGYGWRVRTVPVRVVDGIDEGVVTATVALDTRALPAGHEPPVRVLVQVHGDAGGARHGLYRFTGAGTEFVSERKVERRHVIAINQRSYDRSPCAVALTVAATSGWDGFTALGRSLAHLQQIGAEVNVGFMSAGYSSLTGRDLPSARRLNEILGETAQLSYFALAGPVSDEQVRSTGMAEDAVHMKGPEELLKDDLRVVLPSYMVPPTIHVLDRIPLSQNGKQDRVALSRLAADLNARAARAADPPSGERESRVARVWSRVLGYEPVYRHDDFFAQGGNSMSALRLIRALHEELGVALPVQTLFRSPTPAELAAAITTPAQGPTSRLLRLAGSEGTATTVLWPGLGGYPMGLRTLARELAEHGQVVYGVQARGLNGGERPHGDLGALIADDLDELLAAKLPEPLRLVGYSFGARVAAEVAQRLIAAGHDVEELVLIAPGSPVIAAAGPDTGAIDYRDRYFKRVLGSVFSGRVDPPYADRLDSLGGRGEFVDLIVAEEPGFARETVERIVAVVEHTYGFRGEPTSVDQELLDRSVYLRARGDGPAFADVPVAPLRLRATPVSNLPYHHYEIVTAGALDIAAAVLEQSMNRELV</sequence>
<dbReference type="InterPro" id="IPR010071">
    <property type="entry name" value="AA_adenyl_dom"/>
</dbReference>
<dbReference type="Pfam" id="PF00550">
    <property type="entry name" value="PP-binding"/>
    <property type="match status" value="1"/>
</dbReference>
<dbReference type="CDD" id="cd05930">
    <property type="entry name" value="A_NRPS"/>
    <property type="match status" value="1"/>
</dbReference>
<dbReference type="GO" id="GO:0005737">
    <property type="term" value="C:cytoplasm"/>
    <property type="evidence" value="ECO:0007669"/>
    <property type="project" value="TreeGrafter"/>
</dbReference>
<dbReference type="GO" id="GO:0043041">
    <property type="term" value="P:amino acid activation for nonribosomal peptide biosynthetic process"/>
    <property type="evidence" value="ECO:0007669"/>
    <property type="project" value="TreeGrafter"/>
</dbReference>
<dbReference type="Gene3D" id="3.40.109.10">
    <property type="entry name" value="NADH Oxidase"/>
    <property type="match status" value="1"/>
</dbReference>
<reference evidence="5 6" key="1">
    <citation type="submission" date="2020-08" db="EMBL/GenBank/DDBJ databases">
        <title>Sequencing the genomes of 1000 actinobacteria strains.</title>
        <authorList>
            <person name="Klenk H.-P."/>
        </authorList>
    </citation>
    <scope>NUCLEOTIDE SEQUENCE [LARGE SCALE GENOMIC DNA]</scope>
    <source>
        <strain evidence="5 6">DSM 43582</strain>
    </source>
</reference>
<dbReference type="Proteomes" id="UP000540412">
    <property type="component" value="Unassembled WGS sequence"/>
</dbReference>